<protein>
    <recommendedName>
        <fullName evidence="4">DUF3566 domain-containing protein</fullName>
    </recommendedName>
</protein>
<accession>A0ABV7PLD3</accession>
<dbReference type="RefSeq" id="WP_379735443.1">
    <property type="nucleotide sequence ID" value="NZ_JBHRVV010000001.1"/>
</dbReference>
<feature type="transmembrane region" description="Helical" evidence="1">
    <location>
        <begin position="20"/>
        <end position="38"/>
    </location>
</feature>
<evidence type="ECO:0000313" key="3">
    <source>
        <dbReference type="Proteomes" id="UP001595665"/>
    </source>
</evidence>
<evidence type="ECO:0008006" key="4">
    <source>
        <dbReference type="Google" id="ProtNLM"/>
    </source>
</evidence>
<dbReference type="Proteomes" id="UP001595665">
    <property type="component" value="Unassembled WGS sequence"/>
</dbReference>
<reference evidence="3" key="1">
    <citation type="journal article" date="2019" name="Int. J. Syst. Evol. Microbiol.">
        <title>The Global Catalogue of Microorganisms (GCM) 10K type strain sequencing project: providing services to taxonomists for standard genome sequencing and annotation.</title>
        <authorList>
            <consortium name="The Broad Institute Genomics Platform"/>
            <consortium name="The Broad Institute Genome Sequencing Center for Infectious Disease"/>
            <person name="Wu L."/>
            <person name="Ma J."/>
        </authorList>
    </citation>
    <scope>NUCLEOTIDE SEQUENCE [LARGE SCALE GENOMIC DNA]</scope>
    <source>
        <strain evidence="3">CCM 7480</strain>
    </source>
</reference>
<organism evidence="2 3">
    <name type="scientific">Massilia haematophila</name>
    <dbReference type="NCBI Taxonomy" id="457923"/>
    <lineage>
        <taxon>Bacteria</taxon>
        <taxon>Pseudomonadati</taxon>
        <taxon>Pseudomonadota</taxon>
        <taxon>Betaproteobacteria</taxon>
        <taxon>Burkholderiales</taxon>
        <taxon>Oxalobacteraceae</taxon>
        <taxon>Telluria group</taxon>
        <taxon>Massilia</taxon>
    </lineage>
</organism>
<evidence type="ECO:0000256" key="1">
    <source>
        <dbReference type="SAM" id="Phobius"/>
    </source>
</evidence>
<dbReference type="EMBL" id="JBHRVV010000001">
    <property type="protein sequence ID" value="MFC3458950.1"/>
    <property type="molecule type" value="Genomic_DNA"/>
</dbReference>
<name>A0ABV7PLD3_9BURK</name>
<keyword evidence="1" id="KW-0812">Transmembrane</keyword>
<comment type="caution">
    <text evidence="2">The sequence shown here is derived from an EMBL/GenBank/DDBJ whole genome shotgun (WGS) entry which is preliminary data.</text>
</comment>
<keyword evidence="1" id="KW-1133">Transmembrane helix</keyword>
<evidence type="ECO:0000313" key="2">
    <source>
        <dbReference type="EMBL" id="MFC3458950.1"/>
    </source>
</evidence>
<keyword evidence="1" id="KW-0472">Membrane</keyword>
<proteinExistence type="predicted"/>
<gene>
    <name evidence="2" type="ORF">ACFOPH_11945</name>
</gene>
<feature type="transmembrane region" description="Helical" evidence="1">
    <location>
        <begin position="44"/>
        <end position="71"/>
    </location>
</feature>
<sequence length="95" mass="10340">MKKQVVSVSILQNAKVMAALYLVISIPLTLFMTIPALLTQGVGVSLMAAVLMPLFYTLFGFVFTLFGAWVYNLIAARIGGFEFTTAEAGRNFAKD</sequence>
<keyword evidence="3" id="KW-1185">Reference proteome</keyword>